<comment type="subcellular location">
    <subcellularLocation>
        <location evidence="1">Membrane</location>
        <topology evidence="1">Multi-pass membrane protein</topology>
    </subcellularLocation>
</comment>
<gene>
    <name evidence="9" type="ORF">Cpir12675_005519</name>
</gene>
<keyword evidence="4 6" id="KW-0472">Membrane</keyword>
<feature type="compositionally biased region" description="Basic residues" evidence="5">
    <location>
        <begin position="1085"/>
        <end position="1108"/>
    </location>
</feature>
<feature type="region of interest" description="Disordered" evidence="5">
    <location>
        <begin position="1"/>
        <end position="21"/>
    </location>
</feature>
<organism evidence="9 10">
    <name type="scientific">Ceratocystis pirilliformis</name>
    <dbReference type="NCBI Taxonomy" id="259994"/>
    <lineage>
        <taxon>Eukaryota</taxon>
        <taxon>Fungi</taxon>
        <taxon>Dikarya</taxon>
        <taxon>Ascomycota</taxon>
        <taxon>Pezizomycotina</taxon>
        <taxon>Sordariomycetes</taxon>
        <taxon>Hypocreomycetidae</taxon>
        <taxon>Microascales</taxon>
        <taxon>Ceratocystidaceae</taxon>
        <taxon>Ceratocystis</taxon>
    </lineage>
</organism>
<dbReference type="PANTHER" id="PTHR11827:SF72">
    <property type="entry name" value="GH08340P"/>
    <property type="match status" value="1"/>
</dbReference>
<proteinExistence type="predicted"/>
<name>A0ABR3YQD1_9PEZI</name>
<dbReference type="InterPro" id="IPR004842">
    <property type="entry name" value="SLC12A_fam"/>
</dbReference>
<evidence type="ECO:0000256" key="2">
    <source>
        <dbReference type="ARBA" id="ARBA00022692"/>
    </source>
</evidence>
<comment type="caution">
    <text evidence="9">The sequence shown here is derived from an EMBL/GenBank/DDBJ whole genome shotgun (WGS) entry which is preliminary data.</text>
</comment>
<feature type="compositionally biased region" description="Basic and acidic residues" evidence="5">
    <location>
        <begin position="612"/>
        <end position="622"/>
    </location>
</feature>
<feature type="compositionally biased region" description="Polar residues" evidence="5">
    <location>
        <begin position="1144"/>
        <end position="1158"/>
    </location>
</feature>
<feature type="compositionally biased region" description="Basic and acidic residues" evidence="5">
    <location>
        <begin position="631"/>
        <end position="644"/>
    </location>
</feature>
<feature type="transmembrane region" description="Helical" evidence="6">
    <location>
        <begin position="450"/>
        <end position="468"/>
    </location>
</feature>
<feature type="domain" description="SLC12A transporter C-terminal" evidence="8">
    <location>
        <begin position="517"/>
        <end position="605"/>
    </location>
</feature>
<evidence type="ECO:0000259" key="8">
    <source>
        <dbReference type="Pfam" id="PF03522"/>
    </source>
</evidence>
<feature type="transmembrane region" description="Helical" evidence="6">
    <location>
        <begin position="370"/>
        <end position="390"/>
    </location>
</feature>
<feature type="transmembrane region" description="Helical" evidence="6">
    <location>
        <begin position="40"/>
        <end position="60"/>
    </location>
</feature>
<sequence length="1239" mass="134913">MRRRRKLLGSSSSHLHHDTGCNIPPASRLPAEKLDATSGVFIPVCLNILSILMFLRFGVIVGQIGLLGIVGLLLIAYSMNFLTALSLSAIASNGEVKGGGAYYLISRSLGPEFGGSLGLLFFVSQVLNTSLNVVGLLDCLRLNFADLLPVGFWVNYALETVVLLFCTAICVSGSSTFTKANNVLLLILLVSVASIPFSAIFKAPFVDAELGVQFTGVSLSTLSSNLLPHFANGHYNGVGTFRELFGILFPATSGIFAGASMSGYLRNPSHSIPKGTLWAMLATLVCYLVVSIAMASSITHESLMSNFNVILLTNISAKLVIAGECVVTLFSALMGLLAAANLLRALARDKLLPGMGPLFSRFTKRDDDPALFLMTYGLAQLALLADLNQIATLISMGYHMTFFIMNLACFLLKIGAAPNFRPGFKFFNWQTAAAGAICSAFTMFFINETYASVAVLLLVLLFALLHYLSPPKRWGDVSQNLLYHQVRKYLLRLQPEHIKFWRPHIILLVNDPRSQAPLIQFCNSLKKGSLYILGHVIVTENFDSCVHEAKVQQMAWTRYISEYSRLKAFVQLTVSPSLTWGVRNLILSAGLGGMKPNIAILGFYRTDKHKPAHGESGQRDAGSRSVWGAADRPKDAKQASETDRPSLFLGPDGGLPTDHIRVEDSMKATEYMTILEDLALRYKINVAIGKGFEGLEIPQKKAGGGHKKYIDLWPIQISADVTSHGRSIHTTNFDTYTLILQLGYILWSVPNWQAAYILRIMVFVEYENEVDQEKARVKALLEKLRIDADIRVFWLASGSLSTYNLVVNGVSSDSKVKQRVHFALRNEPWWHEMQLYRSLQLLEVHSSPRQHVPGNSAAYRRGSLFAASTDSKATVERFRRHSITDLLVKPSVFQLARLGVTVGIHTNHLTGEVLENDDDGMYLGGSSGGGGSGSGTDYSDEEAIEDFTTDDEGGPDDRKSSGSLCQPLLRGPPSSLFQSSASLGRAHSRALQSYGSASSPSCANEPLASRCYGSFSAFTALTPKPRPALPRQKSVVRFTSKLMPETLTNVDAESNMGRSIMFAEAASPNTDSVDAGTLIAGREKQKNKKKPNKKGKKGKKDQRDKKTRASLPSACRSSPTSTSLGLPPIQSPSGPNPKHDPRPLSSTGPSGSAYSTQHMNLSFNDLPSRAQHLILNELMVKHSKPDAAVLLSTLPIPVEGTGASEEASLSYLEDVDVLCSDLPPTLLVLSNHMTVTVEL</sequence>
<protein>
    <recommendedName>
        <fullName evidence="11">Vacuolar cation-chloride cotransporter 1</fullName>
    </recommendedName>
</protein>
<dbReference type="Pfam" id="PF03522">
    <property type="entry name" value="SLC12"/>
    <property type="match status" value="1"/>
</dbReference>
<evidence type="ECO:0000256" key="5">
    <source>
        <dbReference type="SAM" id="MobiDB-lite"/>
    </source>
</evidence>
<accession>A0ABR3YQD1</accession>
<dbReference type="Proteomes" id="UP001583280">
    <property type="component" value="Unassembled WGS sequence"/>
</dbReference>
<evidence type="ECO:0008006" key="11">
    <source>
        <dbReference type="Google" id="ProtNLM"/>
    </source>
</evidence>
<evidence type="ECO:0000256" key="4">
    <source>
        <dbReference type="ARBA" id="ARBA00023136"/>
    </source>
</evidence>
<feature type="region of interest" description="Disordered" evidence="5">
    <location>
        <begin position="610"/>
        <end position="655"/>
    </location>
</feature>
<evidence type="ECO:0000256" key="3">
    <source>
        <dbReference type="ARBA" id="ARBA00022989"/>
    </source>
</evidence>
<feature type="transmembrane region" description="Helical" evidence="6">
    <location>
        <begin position="277"/>
        <end position="299"/>
    </location>
</feature>
<feature type="region of interest" description="Disordered" evidence="5">
    <location>
        <begin position="1068"/>
        <end position="1158"/>
    </location>
</feature>
<feature type="transmembrane region" description="Helical" evidence="6">
    <location>
        <begin position="396"/>
        <end position="414"/>
    </location>
</feature>
<evidence type="ECO:0000313" key="9">
    <source>
        <dbReference type="EMBL" id="KAL1890180.1"/>
    </source>
</evidence>
<feature type="transmembrane region" description="Helical" evidence="6">
    <location>
        <begin position="244"/>
        <end position="265"/>
    </location>
</feature>
<keyword evidence="2 6" id="KW-0812">Transmembrane</keyword>
<feature type="transmembrane region" description="Helical" evidence="6">
    <location>
        <begin position="113"/>
        <end position="133"/>
    </location>
</feature>
<feature type="domain" description="Amino acid permease/ SLC12A" evidence="7">
    <location>
        <begin position="42"/>
        <end position="503"/>
    </location>
</feature>
<feature type="compositionally biased region" description="Gly residues" evidence="5">
    <location>
        <begin position="922"/>
        <end position="934"/>
    </location>
</feature>
<feature type="transmembrane region" description="Helical" evidence="6">
    <location>
        <begin position="319"/>
        <end position="343"/>
    </location>
</feature>
<dbReference type="InterPro" id="IPR018491">
    <property type="entry name" value="SLC12_C"/>
</dbReference>
<evidence type="ECO:0000256" key="1">
    <source>
        <dbReference type="ARBA" id="ARBA00004141"/>
    </source>
</evidence>
<evidence type="ECO:0000259" key="7">
    <source>
        <dbReference type="Pfam" id="PF00324"/>
    </source>
</evidence>
<feature type="compositionally biased region" description="Acidic residues" evidence="5">
    <location>
        <begin position="938"/>
        <end position="954"/>
    </location>
</feature>
<evidence type="ECO:0000256" key="6">
    <source>
        <dbReference type="SAM" id="Phobius"/>
    </source>
</evidence>
<dbReference type="Pfam" id="PF00324">
    <property type="entry name" value="AA_permease"/>
    <property type="match status" value="1"/>
</dbReference>
<keyword evidence="3 6" id="KW-1133">Transmembrane helix</keyword>
<feature type="transmembrane region" description="Helical" evidence="6">
    <location>
        <begin position="153"/>
        <end position="171"/>
    </location>
</feature>
<keyword evidence="10" id="KW-1185">Reference proteome</keyword>
<dbReference type="EMBL" id="JAWDJO010000192">
    <property type="protein sequence ID" value="KAL1890180.1"/>
    <property type="molecule type" value="Genomic_DNA"/>
</dbReference>
<dbReference type="PANTHER" id="PTHR11827">
    <property type="entry name" value="SOLUTE CARRIER FAMILY 12, CATION COTRANSPORTERS"/>
    <property type="match status" value="1"/>
</dbReference>
<feature type="region of interest" description="Disordered" evidence="5">
    <location>
        <begin position="915"/>
        <end position="982"/>
    </location>
</feature>
<evidence type="ECO:0000313" key="10">
    <source>
        <dbReference type="Proteomes" id="UP001583280"/>
    </source>
</evidence>
<feature type="transmembrane region" description="Helical" evidence="6">
    <location>
        <begin position="183"/>
        <end position="201"/>
    </location>
</feature>
<reference evidence="9 10" key="1">
    <citation type="journal article" date="2024" name="IMA Fungus">
        <title>IMA Genome - F19 : A genome assembly and annotation guide to empower mycologists, including annotated draft genome sequences of Ceratocystis pirilliformis, Diaporthe australafricana, Fusarium ophioides, Paecilomyces lecythidis, and Sporothrix stenoceras.</title>
        <authorList>
            <person name="Aylward J."/>
            <person name="Wilson A.M."/>
            <person name="Visagie C.M."/>
            <person name="Spraker J."/>
            <person name="Barnes I."/>
            <person name="Buitendag C."/>
            <person name="Ceriani C."/>
            <person name="Del Mar Angel L."/>
            <person name="du Plessis D."/>
            <person name="Fuchs T."/>
            <person name="Gasser K."/>
            <person name="Kramer D."/>
            <person name="Li W."/>
            <person name="Munsamy K."/>
            <person name="Piso A."/>
            <person name="Price J.L."/>
            <person name="Sonnekus B."/>
            <person name="Thomas C."/>
            <person name="van der Nest A."/>
            <person name="van Dijk A."/>
            <person name="van Heerden A."/>
            <person name="van Vuuren N."/>
            <person name="Yilmaz N."/>
            <person name="Duong T.A."/>
            <person name="van der Merwe N.A."/>
            <person name="Wingfield M.J."/>
            <person name="Wingfield B.D."/>
        </authorList>
    </citation>
    <scope>NUCLEOTIDE SEQUENCE [LARGE SCALE GENOMIC DNA]</scope>
    <source>
        <strain evidence="9 10">CMW 12675</strain>
    </source>
</reference>
<feature type="compositionally biased region" description="Low complexity" evidence="5">
    <location>
        <begin position="1117"/>
        <end position="1128"/>
    </location>
</feature>
<dbReference type="InterPro" id="IPR004841">
    <property type="entry name" value="AA-permease/SLC12A_dom"/>
</dbReference>
<feature type="transmembrane region" description="Helical" evidence="6">
    <location>
        <begin position="66"/>
        <end position="92"/>
    </location>
</feature>
<dbReference type="Gene3D" id="1.20.1740.10">
    <property type="entry name" value="Amino acid/polyamine transporter I"/>
    <property type="match status" value="1"/>
</dbReference>